<dbReference type="SUPFAM" id="SSF46689">
    <property type="entry name" value="Homeodomain-like"/>
    <property type="match status" value="1"/>
</dbReference>
<evidence type="ECO:0000313" key="3">
    <source>
        <dbReference type="Proteomes" id="UP001148838"/>
    </source>
</evidence>
<keyword evidence="3" id="KW-1185">Reference proteome</keyword>
<evidence type="ECO:0000313" key="2">
    <source>
        <dbReference type="EMBL" id="KAJ4437838.1"/>
    </source>
</evidence>
<dbReference type="InterPro" id="IPR036397">
    <property type="entry name" value="RNaseH_sf"/>
</dbReference>
<dbReference type="Gene3D" id="3.30.420.10">
    <property type="entry name" value="Ribonuclease H-like superfamily/Ribonuclease H"/>
    <property type="match status" value="1"/>
</dbReference>
<gene>
    <name evidence="2" type="ORF">ANN_13776</name>
</gene>
<comment type="subcellular location">
    <subcellularLocation>
        <location evidence="1">Nucleus</location>
    </subcellularLocation>
</comment>
<comment type="caution">
    <text evidence="2">The sequence shown here is derived from an EMBL/GenBank/DDBJ whole genome shotgun (WGS) entry which is preliminary data.</text>
</comment>
<accession>A0ABQ8SVG5</accession>
<dbReference type="InterPro" id="IPR009057">
    <property type="entry name" value="Homeodomain-like_sf"/>
</dbReference>
<sequence length="132" mass="15365">MCCCECREDVVRAVALVEDGRRLRYLARVFGTSLGSIHRAMQFYRELGTYDRRRGSGRRRSTIVDHGTLNAQRYIEEILEDHVMPFALFIGQNFILIHDNALTHTFVIQYLQEVGIRALDWPVRSPDICKSY</sequence>
<proteinExistence type="predicted"/>
<organism evidence="2 3">
    <name type="scientific">Periplaneta americana</name>
    <name type="common">American cockroach</name>
    <name type="synonym">Blatta americana</name>
    <dbReference type="NCBI Taxonomy" id="6978"/>
    <lineage>
        <taxon>Eukaryota</taxon>
        <taxon>Metazoa</taxon>
        <taxon>Ecdysozoa</taxon>
        <taxon>Arthropoda</taxon>
        <taxon>Hexapoda</taxon>
        <taxon>Insecta</taxon>
        <taxon>Pterygota</taxon>
        <taxon>Neoptera</taxon>
        <taxon>Polyneoptera</taxon>
        <taxon>Dictyoptera</taxon>
        <taxon>Blattodea</taxon>
        <taxon>Blattoidea</taxon>
        <taxon>Blattidae</taxon>
        <taxon>Blattinae</taxon>
        <taxon>Periplaneta</taxon>
    </lineage>
</organism>
<name>A0ABQ8SVG5_PERAM</name>
<dbReference type="Proteomes" id="UP001148838">
    <property type="component" value="Unassembled WGS sequence"/>
</dbReference>
<reference evidence="2 3" key="1">
    <citation type="journal article" date="2022" name="Allergy">
        <title>Genome assembly and annotation of Periplaneta americana reveal a comprehensive cockroach allergen profile.</title>
        <authorList>
            <person name="Wang L."/>
            <person name="Xiong Q."/>
            <person name="Saelim N."/>
            <person name="Wang L."/>
            <person name="Nong W."/>
            <person name="Wan A.T."/>
            <person name="Shi M."/>
            <person name="Liu X."/>
            <person name="Cao Q."/>
            <person name="Hui J.H.L."/>
            <person name="Sookrung N."/>
            <person name="Leung T.F."/>
            <person name="Tungtrongchitr A."/>
            <person name="Tsui S.K.W."/>
        </authorList>
    </citation>
    <scope>NUCLEOTIDE SEQUENCE [LARGE SCALE GENOMIC DNA]</scope>
    <source>
        <strain evidence="2">PWHHKU_190912</strain>
    </source>
</reference>
<protein>
    <submittedName>
        <fullName evidence="2">Uncharacterized protein</fullName>
    </submittedName>
</protein>
<evidence type="ECO:0000256" key="1">
    <source>
        <dbReference type="ARBA" id="ARBA00004123"/>
    </source>
</evidence>
<dbReference type="EMBL" id="JAJSOF020000019">
    <property type="protein sequence ID" value="KAJ4437838.1"/>
    <property type="molecule type" value="Genomic_DNA"/>
</dbReference>